<dbReference type="GO" id="GO:1990351">
    <property type="term" value="C:transporter complex"/>
    <property type="evidence" value="ECO:0007669"/>
    <property type="project" value="TreeGrafter"/>
</dbReference>
<dbReference type="Proteomes" id="UP000269669">
    <property type="component" value="Unassembled WGS sequence"/>
</dbReference>
<evidence type="ECO:0000313" key="3">
    <source>
        <dbReference type="Proteomes" id="UP000269669"/>
    </source>
</evidence>
<dbReference type="GO" id="GO:0015920">
    <property type="term" value="P:lipopolysaccharide transport"/>
    <property type="evidence" value="ECO:0007669"/>
    <property type="project" value="InterPro"/>
</dbReference>
<sequence>MVLLTSLEPKQQDVRAQRQRWPVSRGLTQRWNRAFGSLKTVYLLITIMVVAASHPQLDAQEVSNQATPEVGSAVALPDGPDAGQFQAKYPEAVVLPALEGTTTLVTEADTQSRLGSRLVLDGNVVVTFRDRRVEADHIEYDEETGELTATGHLKATGGANNEIITASHGTMNLRTQTGRFYDVTGSVGRKTIDRKTVVYTNSNPFLFTGRLVVKTGPQEYEVYDGTVTSCQLPHPDWLLYAGKFSVGSDKARATHSVFRLLNVPLMYLPYVTHPVDTSERQSGILIPEISNSSTKGLVLGEQFYWAINRSSDLTVGAQYFSRRGWEQSGTYRYRGLGTNFAKAHYNGLLDRGYFNSAGQYVNQGGEDATFAGRYDFSPETRVVANAEYLSSYAYRQAFTENFNQAVSTDILSIVYGVHQTDGYMAAVRTDRYQGLKAAATTTTPEEQVRIFHAPSLDLATTEHRLGTTPLQWNVESSVAGLKRVQPNFATAGLTNRFDLHPELALPLSADGWRFRPSIGVRETIYSRSRVTPYTPGVPMESGEAVNRADVELGFEARAPVLERTFDSKLVEKLFGSEVRHTIEPEVTYRYVSGVGTDFLKVLRFDDVDVVSNTNELEYGTTQRLFVRRPQSKPCKTTEADVQEYGDADMSGEPASTGCGGRELISWRLTQKYFFDSSFGGAIIDGRRNIFDTTLALSGIAFLTEPREISPLISRLRVHPSDKLDAEWDFDLDTGAKKFTSNNVLVDLHEGNTFAGLSYARLNAPGRFYTEGVSSSVSNFNQMRILLGYGSPTKSGLSVAANAGLDLRLSSLQYAALQFSYNWDCCGFSVEYRKYELGAVRNESVERFNFTLVNIGTAGNLRKAERLF</sequence>
<dbReference type="InterPro" id="IPR050218">
    <property type="entry name" value="LptD"/>
</dbReference>
<organism evidence="2 3">
    <name type="scientific">Edaphobacter aggregans</name>
    <dbReference type="NCBI Taxonomy" id="570835"/>
    <lineage>
        <taxon>Bacteria</taxon>
        <taxon>Pseudomonadati</taxon>
        <taxon>Acidobacteriota</taxon>
        <taxon>Terriglobia</taxon>
        <taxon>Terriglobales</taxon>
        <taxon>Acidobacteriaceae</taxon>
        <taxon>Edaphobacter</taxon>
    </lineage>
</organism>
<dbReference type="InterPro" id="IPR020889">
    <property type="entry name" value="LipoPS_assembly_LptD"/>
</dbReference>
<dbReference type="GO" id="GO:0009279">
    <property type="term" value="C:cell outer membrane"/>
    <property type="evidence" value="ECO:0007669"/>
    <property type="project" value="InterPro"/>
</dbReference>
<reference evidence="2 3" key="1">
    <citation type="submission" date="2018-12" db="EMBL/GenBank/DDBJ databases">
        <title>Sequencing of bacterial isolates from soil warming experiment in Harvard Forest, Massachusetts, USA.</title>
        <authorList>
            <person name="Deangelis K."/>
        </authorList>
    </citation>
    <scope>NUCLEOTIDE SEQUENCE [LARGE SCALE GENOMIC DNA]</scope>
    <source>
        <strain evidence="2 3">EB153</strain>
    </source>
</reference>
<keyword evidence="3" id="KW-1185">Reference proteome</keyword>
<protein>
    <submittedName>
        <fullName evidence="2">LPS-assembly protein</fullName>
    </submittedName>
</protein>
<dbReference type="PANTHER" id="PTHR30189">
    <property type="entry name" value="LPS-ASSEMBLY PROTEIN"/>
    <property type="match status" value="1"/>
</dbReference>
<feature type="domain" description="LptD C-terminal" evidence="1">
    <location>
        <begin position="375"/>
        <end position="764"/>
    </location>
</feature>
<dbReference type="Pfam" id="PF04453">
    <property type="entry name" value="LptD"/>
    <property type="match status" value="1"/>
</dbReference>
<dbReference type="PANTHER" id="PTHR30189:SF1">
    <property type="entry name" value="LPS-ASSEMBLY PROTEIN LPTD"/>
    <property type="match status" value="1"/>
</dbReference>
<dbReference type="GO" id="GO:0043165">
    <property type="term" value="P:Gram-negative-bacterium-type cell outer membrane assembly"/>
    <property type="evidence" value="ECO:0007669"/>
    <property type="project" value="InterPro"/>
</dbReference>
<dbReference type="InterPro" id="IPR007543">
    <property type="entry name" value="LptD_C"/>
</dbReference>
<comment type="caution">
    <text evidence="2">The sequence shown here is derived from an EMBL/GenBank/DDBJ whole genome shotgun (WGS) entry which is preliminary data.</text>
</comment>
<evidence type="ECO:0000259" key="1">
    <source>
        <dbReference type="Pfam" id="PF04453"/>
    </source>
</evidence>
<evidence type="ECO:0000313" key="2">
    <source>
        <dbReference type="EMBL" id="RSL16744.1"/>
    </source>
</evidence>
<proteinExistence type="inferred from homology"/>
<dbReference type="AlphaFoldDB" id="A0A428MIJ3"/>
<accession>A0A428MIJ3</accession>
<gene>
    <name evidence="2" type="ORF">EDE15_2267</name>
</gene>
<dbReference type="EMBL" id="RSDW01000001">
    <property type="protein sequence ID" value="RSL16744.1"/>
    <property type="molecule type" value="Genomic_DNA"/>
</dbReference>
<name>A0A428MIJ3_9BACT</name>
<dbReference type="HAMAP" id="MF_01411">
    <property type="entry name" value="LPS_assembly_LptD"/>
    <property type="match status" value="1"/>
</dbReference>